<keyword evidence="3" id="KW-1185">Reference proteome</keyword>
<organism evidence="2 3">
    <name type="scientific">Actinopolyspora mzabensis</name>
    <dbReference type="NCBI Taxonomy" id="995066"/>
    <lineage>
        <taxon>Bacteria</taxon>
        <taxon>Bacillati</taxon>
        <taxon>Actinomycetota</taxon>
        <taxon>Actinomycetes</taxon>
        <taxon>Actinopolysporales</taxon>
        <taxon>Actinopolysporaceae</taxon>
        <taxon>Actinopolyspora</taxon>
    </lineage>
</organism>
<feature type="domain" description="DUF397" evidence="1">
    <location>
        <begin position="8"/>
        <end position="61"/>
    </location>
</feature>
<evidence type="ECO:0000313" key="2">
    <source>
        <dbReference type="EMBL" id="SDK64993.1"/>
    </source>
</evidence>
<name>A0A1G9DMA6_ACTMZ</name>
<dbReference type="Pfam" id="PF04149">
    <property type="entry name" value="DUF397"/>
    <property type="match status" value="1"/>
</dbReference>
<protein>
    <recommendedName>
        <fullName evidence="1">DUF397 domain-containing protein</fullName>
    </recommendedName>
</protein>
<dbReference type="RefSeq" id="WP_092630088.1">
    <property type="nucleotide sequence ID" value="NZ_FNFM01000010.1"/>
</dbReference>
<dbReference type="Proteomes" id="UP000199213">
    <property type="component" value="Unassembled WGS sequence"/>
</dbReference>
<dbReference type="AlphaFoldDB" id="A0A1G9DMA6"/>
<accession>A0A1G9DMA6</accession>
<sequence>MSFDWSQATFRKAEASSIEGTECVEVARLGDIYGMRNSRDPDGPVLEFTVAEMAAFASGIRNGEFGV</sequence>
<evidence type="ECO:0000313" key="3">
    <source>
        <dbReference type="Proteomes" id="UP000199213"/>
    </source>
</evidence>
<dbReference type="InterPro" id="IPR007278">
    <property type="entry name" value="DUF397"/>
</dbReference>
<gene>
    <name evidence="2" type="ORF">SAMN04487820_110181</name>
</gene>
<evidence type="ECO:0000259" key="1">
    <source>
        <dbReference type="Pfam" id="PF04149"/>
    </source>
</evidence>
<dbReference type="EMBL" id="FNFM01000010">
    <property type="protein sequence ID" value="SDK64993.1"/>
    <property type="molecule type" value="Genomic_DNA"/>
</dbReference>
<dbReference type="OrthoDB" id="3482152at2"/>
<proteinExistence type="predicted"/>
<reference evidence="3" key="1">
    <citation type="submission" date="2016-10" db="EMBL/GenBank/DDBJ databases">
        <authorList>
            <person name="Varghese N."/>
            <person name="Submissions S."/>
        </authorList>
    </citation>
    <scope>NUCLEOTIDE SEQUENCE [LARGE SCALE GENOMIC DNA]</scope>
    <source>
        <strain evidence="3">DSM 45460</strain>
    </source>
</reference>